<feature type="binding site" evidence="14">
    <location>
        <position position="271"/>
    </location>
    <ligand>
        <name>Mg(2+)</name>
        <dbReference type="ChEBI" id="CHEBI:18420"/>
    </ligand>
</feature>
<gene>
    <name evidence="17" type="ORF">SAMN04488519_107222</name>
</gene>
<dbReference type="GO" id="GO:0004334">
    <property type="term" value="F:fumarylacetoacetase activity"/>
    <property type="evidence" value="ECO:0007669"/>
    <property type="project" value="UniProtKB-EC"/>
</dbReference>
<feature type="binding site" evidence="14">
    <location>
        <position position="267"/>
    </location>
    <ligand>
        <name>Mg(2+)</name>
        <dbReference type="ChEBI" id="CHEBI:18420"/>
    </ligand>
</feature>
<keyword evidence="11" id="KW-0585">Phenylalanine catabolism</keyword>
<dbReference type="UniPathway" id="UPA00139">
    <property type="reaction ID" value="UER00341"/>
</dbReference>
<dbReference type="NCBIfam" id="TIGR01266">
    <property type="entry name" value="fum_ac_acetase"/>
    <property type="match status" value="1"/>
</dbReference>
<dbReference type="GO" id="GO:0006559">
    <property type="term" value="P:L-phenylalanine catabolic process"/>
    <property type="evidence" value="ECO:0007669"/>
    <property type="project" value="UniProtKB-UniPathway"/>
</dbReference>
<protein>
    <recommendedName>
        <fullName evidence="5">fumarylacetoacetase</fullName>
        <ecNumber evidence="5">3.7.1.2</ecNumber>
    </recommendedName>
</protein>
<dbReference type="EMBL" id="FOVW01000007">
    <property type="protein sequence ID" value="SFO50931.1"/>
    <property type="molecule type" value="Genomic_DNA"/>
</dbReference>
<evidence type="ECO:0000256" key="10">
    <source>
        <dbReference type="ARBA" id="ARBA00022878"/>
    </source>
</evidence>
<comment type="pathway">
    <text evidence="3">Amino-acid degradation; L-phenylalanine degradation; acetoacetate and fumarate from L-phenylalanine: step 6/6.</text>
</comment>
<evidence type="ECO:0000256" key="11">
    <source>
        <dbReference type="ARBA" id="ARBA00023232"/>
    </source>
</evidence>
<organism evidence="17 18">
    <name type="scientific">Algoriphagus ornithinivorans</name>
    <dbReference type="NCBI Taxonomy" id="226506"/>
    <lineage>
        <taxon>Bacteria</taxon>
        <taxon>Pseudomonadati</taxon>
        <taxon>Bacteroidota</taxon>
        <taxon>Cytophagia</taxon>
        <taxon>Cytophagales</taxon>
        <taxon>Cyclobacteriaceae</taxon>
        <taxon>Algoriphagus</taxon>
    </lineage>
</organism>
<keyword evidence="8 14" id="KW-0106">Calcium</keyword>
<dbReference type="STRING" id="226506.SAMN04488519_107222"/>
<evidence type="ECO:0000256" key="14">
    <source>
        <dbReference type="PIRSR" id="PIRSR605959-3"/>
    </source>
</evidence>
<feature type="binding site" evidence="14">
    <location>
        <position position="247"/>
    </location>
    <ligand>
        <name>Ca(2+)</name>
        <dbReference type="ChEBI" id="CHEBI:29108"/>
    </ligand>
</feature>
<comment type="cofactor">
    <cofactor evidence="1 14">
        <name>Ca(2+)</name>
        <dbReference type="ChEBI" id="CHEBI:29108"/>
    </cofactor>
</comment>
<dbReference type="InterPro" id="IPR005959">
    <property type="entry name" value="Fumarylacetoacetase"/>
</dbReference>
<reference evidence="18" key="1">
    <citation type="submission" date="2016-10" db="EMBL/GenBank/DDBJ databases">
        <authorList>
            <person name="Varghese N."/>
            <person name="Submissions S."/>
        </authorList>
    </citation>
    <scope>NUCLEOTIDE SEQUENCE [LARGE SCALE GENOMIC DNA]</scope>
    <source>
        <strain evidence="18">DSM 15282</strain>
    </source>
</reference>
<feature type="binding site" evidence="13">
    <location>
        <position position="142"/>
    </location>
    <ligand>
        <name>substrate</name>
    </ligand>
</feature>
<dbReference type="Proteomes" id="UP000199564">
    <property type="component" value="Unassembled WGS sequence"/>
</dbReference>
<evidence type="ECO:0000256" key="7">
    <source>
        <dbReference type="ARBA" id="ARBA00022801"/>
    </source>
</evidence>
<feature type="binding site" evidence="13">
    <location>
        <position position="258"/>
    </location>
    <ligand>
        <name>substrate</name>
    </ligand>
</feature>
<sequence>MRFKDFVMSDTTMNPLSTWVEVPKNSDFTIYNLPFGVFKNKRLSPRIGIAIGDKIVDLSVLDQEGFFSDMFLPEGIFLNEALNELISLGKTQTKKIRERVQELLLADNEKLRDHSIRGKVMVNRKEAEMLLPVKIGDYTDFYSSMEHATNVGKMFRDPENALLPNWKHLPVGYHGRASSIIPSGVPIIRPKGQFKDPDMDVPGFGPSKRLDFELELAFITGKPTKLGDSIGTEEAEDYIFGFVLFNDWSARDIQAWEYVPLGPFLGKSFASSISPWVVTLEALEHFRTAGPKQEPEVLPYLQCTSNHSFDLQLEAYIQPENVKQATKVCTSNFKYMYWNVAQQLAHHTVNGCNINVGDMMASGTISGPTEDSFGSMLELSWKGTKPVKLDSGEERKFIEDGDTVIMKGFAEKDGIRVGFGEVRASVLPAK</sequence>
<dbReference type="Pfam" id="PF09298">
    <property type="entry name" value="FAA_hydrolase_N"/>
    <property type="match status" value="1"/>
</dbReference>
<feature type="domain" description="Fumarylacetoacetase N-terminal" evidence="16">
    <location>
        <begin position="32"/>
        <end position="132"/>
    </location>
</feature>
<keyword evidence="9 14" id="KW-0460">Magnesium</keyword>
<dbReference type="InterPro" id="IPR011234">
    <property type="entry name" value="Fumarylacetoacetase-like_C"/>
</dbReference>
<accession>A0A1I5HSX6</accession>
<evidence type="ECO:0000256" key="12">
    <source>
        <dbReference type="PIRSR" id="PIRSR605959-1"/>
    </source>
</evidence>
<dbReference type="InterPro" id="IPR015377">
    <property type="entry name" value="Fumarylacetoacetase_N"/>
</dbReference>
<name>A0A1I5HSX6_9BACT</name>
<dbReference type="FunFam" id="3.90.850.10:FF:000004">
    <property type="entry name" value="Fumarylacetoacetase"/>
    <property type="match status" value="1"/>
</dbReference>
<dbReference type="GO" id="GO:0046872">
    <property type="term" value="F:metal ion binding"/>
    <property type="evidence" value="ECO:0007669"/>
    <property type="project" value="UniProtKB-KW"/>
</dbReference>
<comment type="cofactor">
    <cofactor evidence="2 14">
        <name>Mg(2+)</name>
        <dbReference type="ChEBI" id="CHEBI:18420"/>
    </cofactor>
</comment>
<evidence type="ECO:0000256" key="9">
    <source>
        <dbReference type="ARBA" id="ARBA00022842"/>
    </source>
</evidence>
<evidence type="ECO:0000256" key="13">
    <source>
        <dbReference type="PIRSR" id="PIRSR605959-2"/>
    </source>
</evidence>
<comment type="similarity">
    <text evidence="4">Belongs to the FAH family.</text>
</comment>
<dbReference type="Gene3D" id="2.30.30.230">
    <property type="entry name" value="Fumarylacetoacetase, N-terminal domain"/>
    <property type="match status" value="1"/>
</dbReference>
<evidence type="ECO:0000256" key="3">
    <source>
        <dbReference type="ARBA" id="ARBA00004782"/>
    </source>
</evidence>
<dbReference type="GO" id="GO:1902000">
    <property type="term" value="P:homogentisate catabolic process"/>
    <property type="evidence" value="ECO:0007669"/>
    <property type="project" value="TreeGrafter"/>
</dbReference>
<dbReference type="Gene3D" id="3.90.850.10">
    <property type="entry name" value="Fumarylacetoacetase-like, C-terminal domain"/>
    <property type="match status" value="1"/>
</dbReference>
<dbReference type="PANTHER" id="PTHR43069">
    <property type="entry name" value="FUMARYLACETOACETASE"/>
    <property type="match status" value="1"/>
</dbReference>
<feature type="binding site" evidence="13">
    <location>
        <position position="364"/>
    </location>
    <ligand>
        <name>substrate</name>
    </ligand>
</feature>
<dbReference type="InterPro" id="IPR036462">
    <property type="entry name" value="Fumarylacetoacetase_N_sf"/>
</dbReference>
<evidence type="ECO:0000259" key="16">
    <source>
        <dbReference type="Pfam" id="PF09298"/>
    </source>
</evidence>
<evidence type="ECO:0000256" key="6">
    <source>
        <dbReference type="ARBA" id="ARBA00022723"/>
    </source>
</evidence>
<feature type="binding site" evidence="13">
    <location>
        <position position="156"/>
    </location>
    <ligand>
        <name>substrate</name>
    </ligand>
</feature>
<dbReference type="InterPro" id="IPR036663">
    <property type="entry name" value="Fumarylacetoacetase_C_sf"/>
</dbReference>
<keyword evidence="6 14" id="KW-0479">Metal-binding</keyword>
<feature type="binding site" evidence="13">
    <location>
        <position position="254"/>
    </location>
    <ligand>
        <name>substrate</name>
    </ligand>
</feature>
<feature type="binding site" evidence="14">
    <location>
        <position position="247"/>
    </location>
    <ligand>
        <name>Mg(2+)</name>
        <dbReference type="ChEBI" id="CHEBI:18420"/>
    </ligand>
</feature>
<feature type="active site" description="Proton acceptor" evidence="12">
    <location>
        <position position="147"/>
    </location>
</feature>
<keyword evidence="7 17" id="KW-0378">Hydrolase</keyword>
<dbReference type="Pfam" id="PF01557">
    <property type="entry name" value="FAA_hydrolase"/>
    <property type="match status" value="1"/>
</dbReference>
<evidence type="ECO:0000256" key="8">
    <source>
        <dbReference type="ARBA" id="ARBA00022837"/>
    </source>
</evidence>
<evidence type="ECO:0000256" key="2">
    <source>
        <dbReference type="ARBA" id="ARBA00001946"/>
    </source>
</evidence>
<dbReference type="AlphaFoldDB" id="A0A1I5HSX6"/>
<evidence type="ECO:0000259" key="15">
    <source>
        <dbReference type="Pfam" id="PF01557"/>
    </source>
</evidence>
<dbReference type="SUPFAM" id="SSF63433">
    <property type="entry name" value="Fumarylacetoacetate hydrolase, FAH, N-terminal domain"/>
    <property type="match status" value="1"/>
</dbReference>
<dbReference type="GO" id="GO:0006572">
    <property type="term" value="P:L-tyrosine catabolic process"/>
    <property type="evidence" value="ECO:0007669"/>
    <property type="project" value="UniProtKB-KW"/>
</dbReference>
<dbReference type="PANTHER" id="PTHR43069:SF2">
    <property type="entry name" value="FUMARYLACETOACETASE"/>
    <property type="match status" value="1"/>
</dbReference>
<feature type="domain" description="Fumarylacetoacetase-like C-terminal" evidence="15">
    <location>
        <begin position="139"/>
        <end position="424"/>
    </location>
</feature>
<keyword evidence="18" id="KW-1185">Reference proteome</keyword>
<evidence type="ECO:0000256" key="1">
    <source>
        <dbReference type="ARBA" id="ARBA00001913"/>
    </source>
</evidence>
<evidence type="ECO:0000313" key="18">
    <source>
        <dbReference type="Proteomes" id="UP000199564"/>
    </source>
</evidence>
<dbReference type="EC" id="3.7.1.2" evidence="5"/>
<evidence type="ECO:0000313" key="17">
    <source>
        <dbReference type="EMBL" id="SFO50931.1"/>
    </source>
</evidence>
<evidence type="ECO:0000256" key="5">
    <source>
        <dbReference type="ARBA" id="ARBA00012094"/>
    </source>
</evidence>
<dbReference type="SUPFAM" id="SSF56529">
    <property type="entry name" value="FAH"/>
    <property type="match status" value="1"/>
</dbReference>
<evidence type="ECO:0000256" key="4">
    <source>
        <dbReference type="ARBA" id="ARBA00010211"/>
    </source>
</evidence>
<feature type="binding site" evidence="14">
    <location>
        <position position="213"/>
    </location>
    <ligand>
        <name>Ca(2+)</name>
        <dbReference type="ChEBI" id="CHEBI:29108"/>
    </ligand>
</feature>
<proteinExistence type="inferred from homology"/>
<feature type="binding site" evidence="14">
    <location>
        <position position="215"/>
    </location>
    <ligand>
        <name>Ca(2+)</name>
        <dbReference type="ChEBI" id="CHEBI:29108"/>
    </ligand>
</feature>
<keyword evidence="10" id="KW-0828">Tyrosine catabolism</keyword>
<feature type="binding site" evidence="14">
    <location>
        <position position="140"/>
    </location>
    <ligand>
        <name>Ca(2+)</name>
        <dbReference type="ChEBI" id="CHEBI:29108"/>
    </ligand>
</feature>